<keyword evidence="3 8" id="KW-0812">Transmembrane</keyword>
<protein>
    <recommendedName>
        <fullName evidence="11">Lipid II flippase MurJ</fullName>
    </recommendedName>
</protein>
<feature type="transmembrane region" description="Helical" evidence="8">
    <location>
        <begin position="282"/>
        <end position="303"/>
    </location>
</feature>
<feature type="transmembrane region" description="Helical" evidence="8">
    <location>
        <begin position="138"/>
        <end position="160"/>
    </location>
</feature>
<dbReference type="PRINTS" id="PR01806">
    <property type="entry name" value="VIRFACTRMVIN"/>
</dbReference>
<evidence type="ECO:0000256" key="8">
    <source>
        <dbReference type="SAM" id="Phobius"/>
    </source>
</evidence>
<feature type="transmembrane region" description="Helical" evidence="8">
    <location>
        <begin position="102"/>
        <end position="126"/>
    </location>
</feature>
<feature type="transmembrane region" description="Helical" evidence="8">
    <location>
        <begin position="197"/>
        <end position="217"/>
    </location>
</feature>
<name>A0A1G2PGC9_9BACT</name>
<evidence type="ECO:0000256" key="2">
    <source>
        <dbReference type="ARBA" id="ARBA00022475"/>
    </source>
</evidence>
<feature type="transmembrane region" description="Helical" evidence="8">
    <location>
        <begin position="63"/>
        <end position="82"/>
    </location>
</feature>
<evidence type="ECO:0008006" key="11">
    <source>
        <dbReference type="Google" id="ProtNLM"/>
    </source>
</evidence>
<organism evidence="9 10">
    <name type="scientific">Candidatus Taylorbacteria bacterium RIFOXYD2_FULL_36_9</name>
    <dbReference type="NCBI Taxonomy" id="1802338"/>
    <lineage>
        <taxon>Bacteria</taxon>
        <taxon>Candidatus Tayloriibacteriota</taxon>
    </lineage>
</organism>
<comment type="subcellular location">
    <subcellularLocation>
        <location evidence="1">Cell membrane</location>
        <topology evidence="1">Multi-pass membrane protein</topology>
    </subcellularLocation>
</comment>
<dbReference type="STRING" id="1802338.A2541_00895"/>
<proteinExistence type="predicted"/>
<evidence type="ECO:0000313" key="9">
    <source>
        <dbReference type="EMBL" id="OHA47384.1"/>
    </source>
</evidence>
<dbReference type="GO" id="GO:0009252">
    <property type="term" value="P:peptidoglycan biosynthetic process"/>
    <property type="evidence" value="ECO:0007669"/>
    <property type="project" value="UniProtKB-KW"/>
</dbReference>
<feature type="transmembrane region" description="Helical" evidence="8">
    <location>
        <begin position="237"/>
        <end position="262"/>
    </location>
</feature>
<feature type="transmembrane region" description="Helical" evidence="8">
    <location>
        <begin position="472"/>
        <end position="492"/>
    </location>
</feature>
<comment type="caution">
    <text evidence="9">The sequence shown here is derived from an EMBL/GenBank/DDBJ whole genome shotgun (WGS) entry which is preliminary data.</text>
</comment>
<evidence type="ECO:0000256" key="6">
    <source>
        <dbReference type="ARBA" id="ARBA00022989"/>
    </source>
</evidence>
<keyword evidence="6 8" id="KW-1133">Transmembrane helix</keyword>
<evidence type="ECO:0000256" key="5">
    <source>
        <dbReference type="ARBA" id="ARBA00022984"/>
    </source>
</evidence>
<dbReference type="Pfam" id="PF03023">
    <property type="entry name" value="MurJ"/>
    <property type="match status" value="1"/>
</dbReference>
<feature type="transmembrane region" description="Helical" evidence="8">
    <location>
        <begin position="504"/>
        <end position="529"/>
    </location>
</feature>
<dbReference type="GO" id="GO:0015648">
    <property type="term" value="F:lipid-linked peptidoglycan transporter activity"/>
    <property type="evidence" value="ECO:0007669"/>
    <property type="project" value="TreeGrafter"/>
</dbReference>
<feature type="transmembrane region" description="Helical" evidence="8">
    <location>
        <begin position="391"/>
        <end position="416"/>
    </location>
</feature>
<dbReference type="InterPro" id="IPR051050">
    <property type="entry name" value="Lipid_II_flippase_MurJ/MviN"/>
</dbReference>
<gene>
    <name evidence="9" type="ORF">A2541_00895</name>
</gene>
<dbReference type="EMBL" id="MHSQ01000014">
    <property type="protein sequence ID" value="OHA47384.1"/>
    <property type="molecule type" value="Genomic_DNA"/>
</dbReference>
<dbReference type="AlphaFoldDB" id="A0A1G2PGC9"/>
<feature type="transmembrane region" description="Helical" evidence="8">
    <location>
        <begin position="167"/>
        <end position="191"/>
    </location>
</feature>
<dbReference type="Proteomes" id="UP000176965">
    <property type="component" value="Unassembled WGS sequence"/>
</dbReference>
<keyword evidence="4" id="KW-0133">Cell shape</keyword>
<dbReference type="GO" id="GO:0008360">
    <property type="term" value="P:regulation of cell shape"/>
    <property type="evidence" value="ECO:0007669"/>
    <property type="project" value="UniProtKB-KW"/>
</dbReference>
<evidence type="ECO:0000313" key="10">
    <source>
        <dbReference type="Proteomes" id="UP000176965"/>
    </source>
</evidence>
<keyword evidence="2" id="KW-1003">Cell membrane</keyword>
<evidence type="ECO:0000256" key="7">
    <source>
        <dbReference type="ARBA" id="ARBA00023136"/>
    </source>
</evidence>
<dbReference type="PANTHER" id="PTHR47019">
    <property type="entry name" value="LIPID II FLIPPASE MURJ"/>
    <property type="match status" value="1"/>
</dbReference>
<evidence type="ECO:0000256" key="3">
    <source>
        <dbReference type="ARBA" id="ARBA00022692"/>
    </source>
</evidence>
<feature type="transmembrane region" description="Helical" evidence="8">
    <location>
        <begin position="323"/>
        <end position="345"/>
    </location>
</feature>
<feature type="transmembrane region" description="Helical" evidence="8">
    <location>
        <begin position="436"/>
        <end position="460"/>
    </location>
</feature>
<reference evidence="9 10" key="1">
    <citation type="journal article" date="2016" name="Nat. Commun.">
        <title>Thousands of microbial genomes shed light on interconnected biogeochemical processes in an aquifer system.</title>
        <authorList>
            <person name="Anantharaman K."/>
            <person name="Brown C.T."/>
            <person name="Hug L.A."/>
            <person name="Sharon I."/>
            <person name="Castelle C.J."/>
            <person name="Probst A.J."/>
            <person name="Thomas B.C."/>
            <person name="Singh A."/>
            <person name="Wilkins M.J."/>
            <person name="Karaoz U."/>
            <person name="Brodie E.L."/>
            <person name="Williams K.H."/>
            <person name="Hubbard S.S."/>
            <person name="Banfield J.F."/>
        </authorList>
    </citation>
    <scope>NUCLEOTIDE SEQUENCE [LARGE SCALE GENOMIC DNA]</scope>
</reference>
<dbReference type="GO" id="GO:0005886">
    <property type="term" value="C:plasma membrane"/>
    <property type="evidence" value="ECO:0007669"/>
    <property type="project" value="UniProtKB-SubCell"/>
</dbReference>
<keyword evidence="7 8" id="KW-0472">Membrane</keyword>
<sequence length="558" mass="62405">MVKKLFNLFGKEINGLHEAAYLLGFFAFMSQLLALVRDRLLASTFGAGHELDLYYSAFRIPDFIFVTVASLVAISVLVPFIIEKVNISQEEGKKFIDNIFSFFFLFIIAVSVLAFFLVPYLIPIIFKGFASTDFSELISFTRILLLSPILLGLSNFFGSITQVYKRFIIYSISPLFYNLGIILGIVVLYPLFGLRGLIFGVVLGAVFHLLIQIPFVIKQGMFPKFKFKLDFKEIKKVMILSIPRTFTLGVTQITTIFLIAMATFMAEGSVTIFNFSLNLQSVPLSIIGVSYSIAAFPTLARFFTTGERGKFLAEIITSARHIIFWSIPVSVLFIVLRAQVVRTILGAGEFNWNNTRLTAAALALFSISALAQGLILLLVRGYYAMGNTKKPLIIGSLSGLLIVTFSYFLIKLFALYPLFQYFIEALLRVSDISGTVVLMLPLGYTLAVLINCILLWKCFAKDFVGFTKSLQGVLFHSFSTSVIMGLFAYLGLNVFDKVFNLNTVFGIFMQGFLSGIIGIVAGVIVLKLLKNKELEEIWQTLHRKIWKAKPLPVDISEI</sequence>
<dbReference type="PANTHER" id="PTHR47019:SF1">
    <property type="entry name" value="LIPID II FLIPPASE MURJ"/>
    <property type="match status" value="1"/>
</dbReference>
<evidence type="ECO:0000256" key="1">
    <source>
        <dbReference type="ARBA" id="ARBA00004651"/>
    </source>
</evidence>
<dbReference type="GO" id="GO:0034204">
    <property type="term" value="P:lipid translocation"/>
    <property type="evidence" value="ECO:0007669"/>
    <property type="project" value="TreeGrafter"/>
</dbReference>
<feature type="transmembrane region" description="Helical" evidence="8">
    <location>
        <begin position="20"/>
        <end position="36"/>
    </location>
</feature>
<dbReference type="InterPro" id="IPR004268">
    <property type="entry name" value="MurJ"/>
</dbReference>
<accession>A0A1G2PGC9</accession>
<feature type="transmembrane region" description="Helical" evidence="8">
    <location>
        <begin position="357"/>
        <end position="379"/>
    </location>
</feature>
<keyword evidence="5" id="KW-0573">Peptidoglycan synthesis</keyword>
<evidence type="ECO:0000256" key="4">
    <source>
        <dbReference type="ARBA" id="ARBA00022960"/>
    </source>
</evidence>